<protein>
    <submittedName>
        <fullName evidence="2">Uncharacterized protein</fullName>
    </submittedName>
</protein>
<accession>A0A2P5FVG9</accession>
<dbReference type="AlphaFoldDB" id="A0A2P5FVG9"/>
<sequence>FYHNCRLSEVVVFFFFLIISDLNSFP</sequence>
<keyword evidence="1" id="KW-0472">Membrane</keyword>
<dbReference type="Proteomes" id="UP000237000">
    <property type="component" value="Unassembled WGS sequence"/>
</dbReference>
<feature type="transmembrane region" description="Helical" evidence="1">
    <location>
        <begin position="7"/>
        <end position="25"/>
    </location>
</feature>
<name>A0A2P5FVG9_TREOI</name>
<evidence type="ECO:0000256" key="1">
    <source>
        <dbReference type="SAM" id="Phobius"/>
    </source>
</evidence>
<keyword evidence="1" id="KW-0812">Transmembrane</keyword>
<gene>
    <name evidence="2" type="ORF">TorRG33x02_025700</name>
</gene>
<evidence type="ECO:0000313" key="3">
    <source>
        <dbReference type="Proteomes" id="UP000237000"/>
    </source>
</evidence>
<feature type="non-terminal residue" evidence="2">
    <location>
        <position position="1"/>
    </location>
</feature>
<evidence type="ECO:0000313" key="2">
    <source>
        <dbReference type="EMBL" id="POO01793.1"/>
    </source>
</evidence>
<organism evidence="2 3">
    <name type="scientific">Trema orientale</name>
    <name type="common">Charcoal tree</name>
    <name type="synonym">Celtis orientalis</name>
    <dbReference type="NCBI Taxonomy" id="63057"/>
    <lineage>
        <taxon>Eukaryota</taxon>
        <taxon>Viridiplantae</taxon>
        <taxon>Streptophyta</taxon>
        <taxon>Embryophyta</taxon>
        <taxon>Tracheophyta</taxon>
        <taxon>Spermatophyta</taxon>
        <taxon>Magnoliopsida</taxon>
        <taxon>eudicotyledons</taxon>
        <taxon>Gunneridae</taxon>
        <taxon>Pentapetalae</taxon>
        <taxon>rosids</taxon>
        <taxon>fabids</taxon>
        <taxon>Rosales</taxon>
        <taxon>Cannabaceae</taxon>
        <taxon>Trema</taxon>
    </lineage>
</organism>
<proteinExistence type="predicted"/>
<comment type="caution">
    <text evidence="2">The sequence shown here is derived from an EMBL/GenBank/DDBJ whole genome shotgun (WGS) entry which is preliminary data.</text>
</comment>
<dbReference type="EMBL" id="JXTC01000007">
    <property type="protein sequence ID" value="POO01793.1"/>
    <property type="molecule type" value="Genomic_DNA"/>
</dbReference>
<keyword evidence="3" id="KW-1185">Reference proteome</keyword>
<dbReference type="InParanoid" id="A0A2P5FVG9"/>
<reference evidence="3" key="1">
    <citation type="submission" date="2016-06" db="EMBL/GenBank/DDBJ databases">
        <title>Parallel loss of symbiosis genes in relatives of nitrogen-fixing non-legume Parasponia.</title>
        <authorList>
            <person name="Van Velzen R."/>
            <person name="Holmer R."/>
            <person name="Bu F."/>
            <person name="Rutten L."/>
            <person name="Van Zeijl A."/>
            <person name="Liu W."/>
            <person name="Santuari L."/>
            <person name="Cao Q."/>
            <person name="Sharma T."/>
            <person name="Shen D."/>
            <person name="Roswanjaya Y."/>
            <person name="Wardhani T."/>
            <person name="Kalhor M.S."/>
            <person name="Jansen J."/>
            <person name="Van den Hoogen J."/>
            <person name="Gungor B."/>
            <person name="Hartog M."/>
            <person name="Hontelez J."/>
            <person name="Verver J."/>
            <person name="Yang W.-C."/>
            <person name="Schijlen E."/>
            <person name="Repin R."/>
            <person name="Schilthuizen M."/>
            <person name="Schranz E."/>
            <person name="Heidstra R."/>
            <person name="Miyata K."/>
            <person name="Fedorova E."/>
            <person name="Kohlen W."/>
            <person name="Bisseling T."/>
            <person name="Smit S."/>
            <person name="Geurts R."/>
        </authorList>
    </citation>
    <scope>NUCLEOTIDE SEQUENCE [LARGE SCALE GENOMIC DNA]</scope>
    <source>
        <strain evidence="3">cv. RG33-2</strain>
    </source>
</reference>
<keyword evidence="1" id="KW-1133">Transmembrane helix</keyword>